<keyword evidence="7" id="KW-1185">Reference proteome</keyword>
<dbReference type="Pfam" id="PF13927">
    <property type="entry name" value="Ig_3"/>
    <property type="match status" value="1"/>
</dbReference>
<feature type="domain" description="Ig-like" evidence="5">
    <location>
        <begin position="296"/>
        <end position="378"/>
    </location>
</feature>
<dbReference type="Proteomes" id="UP000823561">
    <property type="component" value="Chromosome 7"/>
</dbReference>
<dbReference type="InterPro" id="IPR013151">
    <property type="entry name" value="Immunoglobulin_dom"/>
</dbReference>
<feature type="compositionally biased region" description="Polar residues" evidence="2">
    <location>
        <begin position="519"/>
        <end position="529"/>
    </location>
</feature>
<dbReference type="PANTHER" id="PTHR46013:SF4">
    <property type="entry name" value="B-CELL RECEPTOR CD22-RELATED"/>
    <property type="match status" value="1"/>
</dbReference>
<gene>
    <name evidence="6" type="ORF">AALO_G00100650</name>
</gene>
<feature type="region of interest" description="Disordered" evidence="2">
    <location>
        <begin position="474"/>
        <end position="529"/>
    </location>
</feature>
<evidence type="ECO:0000256" key="1">
    <source>
        <dbReference type="ARBA" id="ARBA00023319"/>
    </source>
</evidence>
<proteinExistence type="predicted"/>
<dbReference type="Pfam" id="PF00047">
    <property type="entry name" value="ig"/>
    <property type="match status" value="1"/>
</dbReference>
<evidence type="ECO:0000256" key="4">
    <source>
        <dbReference type="SAM" id="SignalP"/>
    </source>
</evidence>
<dbReference type="InterPro" id="IPR003599">
    <property type="entry name" value="Ig_sub"/>
</dbReference>
<sequence length="529" mass="57961">MILRTVHIFLLMCLLWQSGVLCGPSVTYSSTRVCGLKGASVVLPCTYYYPRGHFYWGEWYEERSRRVRGHSNSRYPDCSLNIDNLSYDHSGVYHFRFYTSLHRSWITRISGIRLSVTDVQLKVDPTTATEGERVTLTCSTVCTLSENPTFIWFRNRQRIKNQQSSTGNKLHLNPVSSEDAGSYSCAVQGHGNLPSSAAALSVRYAPKDMSVSVGPSGEIVEGDSVTLICNSDANPPVHNYTWYRRSGDKTAQVATGLKYSITNTSTAHRGHYYCEARNDIGVKSTDVTLLNIRYSPKSISVSASLSGDLSEGTTVTLTCSSDANPPVHNHTWYMKSGAEALIRGTGESISFNVTSDTSGLYYCEAKNEIGSQNSTEVQILLAGNQDSSMVLAAEVILIVILIPILILLGLLWLRIRKKRHPSGSGTRTQQEDTESDANAVNATISAVAMTAGPSQAACAAYEDVHYASIQFSGSKGREGPVYGNIRQPKPPKQREDVEYSTVKFSQPSAATQSEDKSAIYSTVNKSSRT</sequence>
<comment type="caution">
    <text evidence="6">The sequence shown here is derived from an EMBL/GenBank/DDBJ whole genome shotgun (WGS) entry which is preliminary data.</text>
</comment>
<dbReference type="PROSITE" id="PS50835">
    <property type="entry name" value="IG_LIKE"/>
    <property type="match status" value="3"/>
</dbReference>
<dbReference type="SMART" id="SM00409">
    <property type="entry name" value="IG"/>
    <property type="match status" value="4"/>
</dbReference>
<reference evidence="6" key="1">
    <citation type="submission" date="2020-10" db="EMBL/GenBank/DDBJ databases">
        <title>Chromosome-scale genome assembly of the Allis shad, Alosa alosa.</title>
        <authorList>
            <person name="Margot Z."/>
            <person name="Christophe K."/>
            <person name="Cabau C."/>
            <person name="Louis A."/>
            <person name="Berthelot C."/>
            <person name="Parey E."/>
            <person name="Roest Crollius H."/>
            <person name="Montfort J."/>
            <person name="Robinson-Rechavi M."/>
            <person name="Bucao C."/>
            <person name="Bouchez O."/>
            <person name="Gislard M."/>
            <person name="Lluch J."/>
            <person name="Milhes M."/>
            <person name="Lampietro C."/>
            <person name="Lopez Roques C."/>
            <person name="Donnadieu C."/>
            <person name="Braasch I."/>
            <person name="Desvignes T."/>
            <person name="Postlethwait J."/>
            <person name="Bobe J."/>
            <person name="Guiguen Y."/>
        </authorList>
    </citation>
    <scope>NUCLEOTIDE SEQUENCE</scope>
    <source>
        <strain evidence="6">M-15738</strain>
        <tissue evidence="6">Blood</tissue>
    </source>
</reference>
<dbReference type="SMART" id="SM00408">
    <property type="entry name" value="IGc2"/>
    <property type="match status" value="3"/>
</dbReference>
<keyword evidence="3" id="KW-0812">Transmembrane</keyword>
<dbReference type="Pfam" id="PF13895">
    <property type="entry name" value="Ig_2"/>
    <property type="match status" value="1"/>
</dbReference>
<dbReference type="Gene3D" id="2.60.40.10">
    <property type="entry name" value="Immunoglobulins"/>
    <property type="match status" value="4"/>
</dbReference>
<keyword evidence="4" id="KW-0732">Signal</keyword>
<protein>
    <recommendedName>
        <fullName evidence="5">Ig-like domain-containing protein</fullName>
    </recommendedName>
</protein>
<evidence type="ECO:0000259" key="5">
    <source>
        <dbReference type="PROSITE" id="PS50835"/>
    </source>
</evidence>
<dbReference type="AlphaFoldDB" id="A0AAV6GUS9"/>
<feature type="transmembrane region" description="Helical" evidence="3">
    <location>
        <begin position="389"/>
        <end position="413"/>
    </location>
</feature>
<keyword evidence="3" id="KW-1133">Transmembrane helix</keyword>
<feature type="chain" id="PRO_5043989142" description="Ig-like domain-containing protein" evidence="4">
    <location>
        <begin position="23"/>
        <end position="529"/>
    </location>
</feature>
<evidence type="ECO:0000313" key="6">
    <source>
        <dbReference type="EMBL" id="KAG5278594.1"/>
    </source>
</evidence>
<evidence type="ECO:0000313" key="7">
    <source>
        <dbReference type="Proteomes" id="UP000823561"/>
    </source>
</evidence>
<evidence type="ECO:0000256" key="2">
    <source>
        <dbReference type="SAM" id="MobiDB-lite"/>
    </source>
</evidence>
<keyword evidence="3" id="KW-0472">Membrane</keyword>
<feature type="domain" description="Ig-like" evidence="5">
    <location>
        <begin position="206"/>
        <end position="288"/>
    </location>
</feature>
<organism evidence="6 7">
    <name type="scientific">Alosa alosa</name>
    <name type="common">allis shad</name>
    <dbReference type="NCBI Taxonomy" id="278164"/>
    <lineage>
        <taxon>Eukaryota</taxon>
        <taxon>Metazoa</taxon>
        <taxon>Chordata</taxon>
        <taxon>Craniata</taxon>
        <taxon>Vertebrata</taxon>
        <taxon>Euteleostomi</taxon>
        <taxon>Actinopterygii</taxon>
        <taxon>Neopterygii</taxon>
        <taxon>Teleostei</taxon>
        <taxon>Clupei</taxon>
        <taxon>Clupeiformes</taxon>
        <taxon>Clupeoidei</taxon>
        <taxon>Clupeidae</taxon>
        <taxon>Alosa</taxon>
    </lineage>
</organism>
<feature type="domain" description="Ig-like" evidence="5">
    <location>
        <begin position="117"/>
        <end position="201"/>
    </location>
</feature>
<feature type="signal peptide" evidence="4">
    <location>
        <begin position="1"/>
        <end position="22"/>
    </location>
</feature>
<dbReference type="InterPro" id="IPR003598">
    <property type="entry name" value="Ig_sub2"/>
</dbReference>
<name>A0AAV6GUS9_9TELE</name>
<keyword evidence="1" id="KW-0393">Immunoglobulin domain</keyword>
<dbReference type="EMBL" id="JADWDJ010000007">
    <property type="protein sequence ID" value="KAG5278594.1"/>
    <property type="molecule type" value="Genomic_DNA"/>
</dbReference>
<dbReference type="InterPro" id="IPR007110">
    <property type="entry name" value="Ig-like_dom"/>
</dbReference>
<accession>A0AAV6GUS9</accession>
<dbReference type="SUPFAM" id="SSF48726">
    <property type="entry name" value="Immunoglobulin"/>
    <property type="match status" value="4"/>
</dbReference>
<dbReference type="InterPro" id="IPR036179">
    <property type="entry name" value="Ig-like_dom_sf"/>
</dbReference>
<feature type="compositionally biased region" description="Polar residues" evidence="2">
    <location>
        <begin position="502"/>
        <end position="512"/>
    </location>
</feature>
<dbReference type="PANTHER" id="PTHR46013">
    <property type="entry name" value="VASCULAR CELL ADHESION MOLECULE 1"/>
    <property type="match status" value="1"/>
</dbReference>
<evidence type="ECO:0000256" key="3">
    <source>
        <dbReference type="SAM" id="Phobius"/>
    </source>
</evidence>
<dbReference type="InterPro" id="IPR013783">
    <property type="entry name" value="Ig-like_fold"/>
</dbReference>